<dbReference type="PANTHER" id="PTHR36140">
    <property type="entry name" value="F-BOX DOMAIN-CONTAINING PROTEIN-RELATED"/>
    <property type="match status" value="1"/>
</dbReference>
<dbReference type="InterPro" id="IPR001810">
    <property type="entry name" value="F-box_dom"/>
</dbReference>
<evidence type="ECO:0000259" key="2">
    <source>
        <dbReference type="Pfam" id="PF12937"/>
    </source>
</evidence>
<feature type="region of interest" description="Disordered" evidence="1">
    <location>
        <begin position="1"/>
        <end position="68"/>
    </location>
</feature>
<dbReference type="Gene3D" id="1.20.1280.50">
    <property type="match status" value="1"/>
</dbReference>
<protein>
    <recommendedName>
        <fullName evidence="2">F-box domain-containing protein</fullName>
    </recommendedName>
</protein>
<dbReference type="Pfam" id="PF12937">
    <property type="entry name" value="F-box-like"/>
    <property type="match status" value="1"/>
</dbReference>
<accession>A0ABC9BGT7</accession>
<proteinExistence type="predicted"/>
<dbReference type="SUPFAM" id="SSF81383">
    <property type="entry name" value="F-box domain"/>
    <property type="match status" value="1"/>
</dbReference>
<evidence type="ECO:0000256" key="1">
    <source>
        <dbReference type="SAM" id="MobiDB-lite"/>
    </source>
</evidence>
<reference evidence="4" key="1">
    <citation type="submission" date="2024-06" db="EMBL/GenBank/DDBJ databases">
        <authorList>
            <person name="Ryan C."/>
        </authorList>
    </citation>
    <scope>NUCLEOTIDE SEQUENCE [LARGE SCALE GENOMIC DNA]</scope>
</reference>
<gene>
    <name evidence="3" type="ORF">URODEC1_LOCUS65293</name>
</gene>
<reference evidence="3 4" key="2">
    <citation type="submission" date="2024-10" db="EMBL/GenBank/DDBJ databases">
        <authorList>
            <person name="Ryan C."/>
        </authorList>
    </citation>
    <scope>NUCLEOTIDE SEQUENCE [LARGE SCALE GENOMIC DNA]</scope>
</reference>
<dbReference type="EMBL" id="OZ075136">
    <property type="protein sequence ID" value="CAL5001277.1"/>
    <property type="molecule type" value="Genomic_DNA"/>
</dbReference>
<dbReference type="AlphaFoldDB" id="A0ABC9BGT7"/>
<sequence>MLASRSNLPVATGGEGAKRDLHGPYVHLIPGGRRRSSRAHPDASCQPPEKEKSRPCRRRRGRRAPGVGTLPDGVLSAIFSRVPSGAAGVARCAAACRRWARVVATRAAAIARALPQPRPAGFLPHLALGVIHGAQIRGTRTRRKPVVSIASSGGSPSLRLDGGGGLFDSARRPVASRNGRVVLELRREHRADGLTLCVCNPMTGPPDDAAVLPALAGDDCPGYFACAMLTADDLDATVTGVPPTFFRVLLVYNRRSFTALRCYSSDAGSWGPERRKPGAKMSARTLQQLGPAAVWSAAWHTGPPRTARRSACGWTTAAAPRCWTCAGCLTGCQTSLARHAPRGVRRAAGRRRRHHAAGRVCWVPYRMPDFLPDFRVHHWRRRWFGDKSGTLVFTIGEGGNTSGAFALNLATSSVEKLGDGVHCNSWTNLCGYEMDRATLLALVAARFF</sequence>
<evidence type="ECO:0000313" key="3">
    <source>
        <dbReference type="EMBL" id="CAL5001277.1"/>
    </source>
</evidence>
<feature type="domain" description="F-box" evidence="2">
    <location>
        <begin position="69"/>
        <end position="104"/>
    </location>
</feature>
<name>A0ABC9BGT7_9POAL</name>
<dbReference type="InterPro" id="IPR036047">
    <property type="entry name" value="F-box-like_dom_sf"/>
</dbReference>
<dbReference type="Proteomes" id="UP001497457">
    <property type="component" value="Chromosome 26rd"/>
</dbReference>
<evidence type="ECO:0000313" key="4">
    <source>
        <dbReference type="Proteomes" id="UP001497457"/>
    </source>
</evidence>
<keyword evidence="4" id="KW-1185">Reference proteome</keyword>
<organism evidence="3 4">
    <name type="scientific">Urochloa decumbens</name>
    <dbReference type="NCBI Taxonomy" id="240449"/>
    <lineage>
        <taxon>Eukaryota</taxon>
        <taxon>Viridiplantae</taxon>
        <taxon>Streptophyta</taxon>
        <taxon>Embryophyta</taxon>
        <taxon>Tracheophyta</taxon>
        <taxon>Spermatophyta</taxon>
        <taxon>Magnoliopsida</taxon>
        <taxon>Liliopsida</taxon>
        <taxon>Poales</taxon>
        <taxon>Poaceae</taxon>
        <taxon>PACMAD clade</taxon>
        <taxon>Panicoideae</taxon>
        <taxon>Panicodae</taxon>
        <taxon>Paniceae</taxon>
        <taxon>Melinidinae</taxon>
        <taxon>Urochloa</taxon>
    </lineage>
</organism>
<dbReference type="PANTHER" id="PTHR36140:SF7">
    <property type="entry name" value="F-BOX DOMAIN-CONTAINING PROTEIN"/>
    <property type="match status" value="1"/>
</dbReference>